<reference evidence="1" key="1">
    <citation type="journal article" date="2015" name="Nature">
        <title>Complex archaea that bridge the gap between prokaryotes and eukaryotes.</title>
        <authorList>
            <person name="Spang A."/>
            <person name="Saw J.H."/>
            <person name="Jorgensen S.L."/>
            <person name="Zaremba-Niedzwiedzka K."/>
            <person name="Martijn J."/>
            <person name="Lind A.E."/>
            <person name="van Eijk R."/>
            <person name="Schleper C."/>
            <person name="Guy L."/>
            <person name="Ettema T.J."/>
        </authorList>
    </citation>
    <scope>NUCLEOTIDE SEQUENCE</scope>
</reference>
<comment type="caution">
    <text evidence="1">The sequence shown here is derived from an EMBL/GenBank/DDBJ whole genome shotgun (WGS) entry which is preliminary data.</text>
</comment>
<dbReference type="EMBL" id="LAZR01030636">
    <property type="protein sequence ID" value="KKL56021.1"/>
    <property type="molecule type" value="Genomic_DNA"/>
</dbReference>
<organism evidence="1">
    <name type="scientific">marine sediment metagenome</name>
    <dbReference type="NCBI Taxonomy" id="412755"/>
    <lineage>
        <taxon>unclassified sequences</taxon>
        <taxon>metagenomes</taxon>
        <taxon>ecological metagenomes</taxon>
    </lineage>
</organism>
<proteinExistence type="predicted"/>
<name>A0A0F9DQG1_9ZZZZ</name>
<dbReference type="AlphaFoldDB" id="A0A0F9DQG1"/>
<sequence length="223" mass="25508">MKKVIYSFLGLFIVFILLGGCATNHKLISHAYSNHDLDKIYQEGNEYTLLATGDIGISVAAELQRNIITLYLLYFNFSDHKIDIIPEHIKASCIYYGETESLKVYSAEEWLKRLKNRQTASLILSSIGGSSSTTTTHGTIGDEKVYLRSTARDYSKTERVNNMSKRFKEDYSNTDKKLLKRTTLFPEEYIGGEVKIKSLLADEYKVIIPFEEEIFVVQFKISE</sequence>
<dbReference type="PROSITE" id="PS51257">
    <property type="entry name" value="PROKAR_LIPOPROTEIN"/>
    <property type="match status" value="1"/>
</dbReference>
<evidence type="ECO:0000313" key="1">
    <source>
        <dbReference type="EMBL" id="KKL56021.1"/>
    </source>
</evidence>
<protein>
    <submittedName>
        <fullName evidence="1">Uncharacterized protein</fullName>
    </submittedName>
</protein>
<accession>A0A0F9DQG1</accession>
<gene>
    <name evidence="1" type="ORF">LCGC14_2249580</name>
</gene>